<evidence type="ECO:0000256" key="3">
    <source>
        <dbReference type="ARBA" id="ARBA00022801"/>
    </source>
</evidence>
<reference evidence="9 10" key="2">
    <citation type="journal article" date="2013" name="PLoS ONE">
        <title>INDIGO - INtegrated Data Warehouse of MIcrobial GenOmes with Examples from the Red Sea Extremophiles.</title>
        <authorList>
            <person name="Alam I."/>
            <person name="Antunes A."/>
            <person name="Kamau A.A."/>
            <person name="Ba Alawi W."/>
            <person name="Kalkatawi M."/>
            <person name="Stingl U."/>
            <person name="Bajic V.B."/>
        </authorList>
    </citation>
    <scope>NUCLEOTIDE SEQUENCE [LARGE SCALE GENOMIC DNA]</scope>
    <source>
        <strain evidence="9 10">E1L3A</strain>
    </source>
</reference>
<dbReference type="EMBL" id="AFNV02000001">
    <property type="protein sequence ID" value="ERJ20691.1"/>
    <property type="molecule type" value="Genomic_DNA"/>
</dbReference>
<dbReference type="PANTHER" id="PTHR30008:SF0">
    <property type="entry name" value="EXODEOXYRIBONUCLEASE 7 LARGE SUBUNIT"/>
    <property type="match status" value="1"/>
</dbReference>
<evidence type="ECO:0000256" key="6">
    <source>
        <dbReference type="RuleBase" id="RU004355"/>
    </source>
</evidence>
<comment type="similarity">
    <text evidence="5 6">Belongs to the XseA family.</text>
</comment>
<name>U2EAL3_9GAMM</name>
<dbReference type="HAMAP" id="MF_00378">
    <property type="entry name" value="Exonuc_7_L"/>
    <property type="match status" value="1"/>
</dbReference>
<reference evidence="9 10" key="1">
    <citation type="journal article" date="2011" name="J. Bacteriol.">
        <title>Genome sequence of Salinisphaera shabanensis, a gammaproteobacterium from the harsh, variable environment of the brine-seawater interface of the Shaban Deep in the Red Sea.</title>
        <authorList>
            <person name="Antunes A."/>
            <person name="Alam I."/>
            <person name="Bajic V.B."/>
            <person name="Stingl U."/>
        </authorList>
    </citation>
    <scope>NUCLEOTIDE SEQUENCE [LARGE SCALE GENOMIC DNA]</scope>
    <source>
        <strain evidence="9 10">E1L3A</strain>
    </source>
</reference>
<dbReference type="STRING" id="1033802.SSPSH_000028"/>
<dbReference type="CDD" id="cd04489">
    <property type="entry name" value="ExoVII_LU_OBF"/>
    <property type="match status" value="1"/>
</dbReference>
<keyword evidence="1 5" id="KW-0963">Cytoplasm</keyword>
<comment type="catalytic activity">
    <reaction evidence="5 6">
        <text>Exonucleolytic cleavage in either 5'- to 3'- or 3'- to 5'-direction to yield nucleoside 5'-phosphates.</text>
        <dbReference type="EC" id="3.1.11.6"/>
    </reaction>
</comment>
<dbReference type="InterPro" id="IPR003753">
    <property type="entry name" value="Exonuc_VII_L"/>
</dbReference>
<dbReference type="EC" id="3.1.11.6" evidence="5"/>
<organism evidence="9 10">
    <name type="scientific">Salinisphaera shabanensis E1L3A</name>
    <dbReference type="NCBI Taxonomy" id="1033802"/>
    <lineage>
        <taxon>Bacteria</taxon>
        <taxon>Pseudomonadati</taxon>
        <taxon>Pseudomonadota</taxon>
        <taxon>Gammaproteobacteria</taxon>
        <taxon>Salinisphaerales</taxon>
        <taxon>Salinisphaeraceae</taxon>
        <taxon>Salinisphaera</taxon>
    </lineage>
</organism>
<proteinExistence type="inferred from homology"/>
<dbReference type="AlphaFoldDB" id="U2EAL3"/>
<keyword evidence="4 5" id="KW-0269">Exonuclease</keyword>
<keyword evidence="3 5" id="KW-0378">Hydrolase</keyword>
<gene>
    <name evidence="5 9" type="primary">xseA</name>
    <name evidence="9" type="ORF">SSPSH_000028</name>
</gene>
<dbReference type="PANTHER" id="PTHR30008">
    <property type="entry name" value="EXODEOXYRIBONUCLEASE 7 LARGE SUBUNIT"/>
    <property type="match status" value="1"/>
</dbReference>
<dbReference type="InterPro" id="IPR020579">
    <property type="entry name" value="Exonuc_VII_lsu_C"/>
</dbReference>
<comment type="subunit">
    <text evidence="5">Heterooligomer composed of large and small subunits.</text>
</comment>
<dbReference type="GO" id="GO:0006308">
    <property type="term" value="P:DNA catabolic process"/>
    <property type="evidence" value="ECO:0007669"/>
    <property type="project" value="UniProtKB-UniRule"/>
</dbReference>
<comment type="function">
    <text evidence="5">Bidirectionally degrades single-stranded DNA into large acid-insoluble oligonucleotides, which are then degraded further into small acid-soluble oligonucleotides.</text>
</comment>
<dbReference type="GO" id="GO:0008855">
    <property type="term" value="F:exodeoxyribonuclease VII activity"/>
    <property type="evidence" value="ECO:0007669"/>
    <property type="project" value="UniProtKB-UniRule"/>
</dbReference>
<dbReference type="OrthoDB" id="9802795at2"/>
<evidence type="ECO:0000313" key="10">
    <source>
        <dbReference type="Proteomes" id="UP000006242"/>
    </source>
</evidence>
<evidence type="ECO:0000256" key="2">
    <source>
        <dbReference type="ARBA" id="ARBA00022722"/>
    </source>
</evidence>
<dbReference type="GO" id="GO:0009318">
    <property type="term" value="C:exodeoxyribonuclease VII complex"/>
    <property type="evidence" value="ECO:0007669"/>
    <property type="project" value="UniProtKB-UniRule"/>
</dbReference>
<keyword evidence="10" id="KW-1185">Reference proteome</keyword>
<dbReference type="GO" id="GO:0005737">
    <property type="term" value="C:cytoplasm"/>
    <property type="evidence" value="ECO:0007669"/>
    <property type="project" value="UniProtKB-SubCell"/>
</dbReference>
<evidence type="ECO:0000259" key="8">
    <source>
        <dbReference type="Pfam" id="PF13742"/>
    </source>
</evidence>
<dbReference type="RefSeq" id="WP_021031232.1">
    <property type="nucleotide sequence ID" value="NZ_AFNV02000001.1"/>
</dbReference>
<dbReference type="InterPro" id="IPR025824">
    <property type="entry name" value="OB-fold_nuc-bd_dom"/>
</dbReference>
<dbReference type="Proteomes" id="UP000006242">
    <property type="component" value="Unassembled WGS sequence"/>
</dbReference>
<evidence type="ECO:0000256" key="4">
    <source>
        <dbReference type="ARBA" id="ARBA00022839"/>
    </source>
</evidence>
<dbReference type="NCBIfam" id="TIGR00237">
    <property type="entry name" value="xseA"/>
    <property type="match status" value="1"/>
</dbReference>
<feature type="domain" description="OB-fold nucleic acid binding" evidence="8">
    <location>
        <begin position="12"/>
        <end position="105"/>
    </location>
</feature>
<evidence type="ECO:0000313" key="9">
    <source>
        <dbReference type="EMBL" id="ERJ20691.1"/>
    </source>
</evidence>
<comment type="caution">
    <text evidence="9">The sequence shown here is derived from an EMBL/GenBank/DDBJ whole genome shotgun (WGS) entry which is preliminary data.</text>
</comment>
<evidence type="ECO:0000256" key="5">
    <source>
        <dbReference type="HAMAP-Rule" id="MF_00378"/>
    </source>
</evidence>
<sequence length="456" mass="50076">MSRPDSDSRIVFSVSELNASVRQLLEHSYGLLWVEGEISNLARPRSGHLYFSLKDGDAQVRAALFRGKARLMRTPLADGDQVRVRARVSLYAARGDYQLIVEHVEPAGDGALRRAFEQLKARLDAEGLFAVERKRALPAAPARIGVITSATGAAIRDVLSVVSRRFPLGAVRIYPVPVQGDAAPPAIVKALTLASARADCDVLLLVRGGGSLEDLWAFNDENVARAIVASRVPVISGVGHEVDVTIADFAADVRAATPSAAAELVCPDLGARAQALPRLANQLNRRMAARLQHAGQRLATLDARLARQHPRRRLEVPMQRLDVADQRLQRALRQRLGLARNRLSALTQRLQLASPQRHLVAHEHAHDQRVKRLQRAMHKRLEQANLQLRNAGRALHAVSPLQTLERGYAIARDDHNHIVRSADTVTAGDAIHVVLARGRLDCEIREIHTDSGERST</sequence>
<dbReference type="Pfam" id="PF13742">
    <property type="entry name" value="tRNA_anti_2"/>
    <property type="match status" value="1"/>
</dbReference>
<feature type="domain" description="Exonuclease VII large subunit C-terminal" evidence="7">
    <location>
        <begin position="128"/>
        <end position="443"/>
    </location>
</feature>
<keyword evidence="2 5" id="KW-0540">Nuclease</keyword>
<dbReference type="GO" id="GO:0003676">
    <property type="term" value="F:nucleic acid binding"/>
    <property type="evidence" value="ECO:0007669"/>
    <property type="project" value="InterPro"/>
</dbReference>
<accession>U2EAL3</accession>
<evidence type="ECO:0000259" key="7">
    <source>
        <dbReference type="Pfam" id="PF02601"/>
    </source>
</evidence>
<comment type="subcellular location">
    <subcellularLocation>
        <location evidence="5 6">Cytoplasm</location>
    </subcellularLocation>
</comment>
<evidence type="ECO:0000256" key="1">
    <source>
        <dbReference type="ARBA" id="ARBA00022490"/>
    </source>
</evidence>
<dbReference type="eggNOG" id="COG1570">
    <property type="taxonomic scope" value="Bacteria"/>
</dbReference>
<dbReference type="Pfam" id="PF02601">
    <property type="entry name" value="Exonuc_VII_L"/>
    <property type="match status" value="1"/>
</dbReference>
<protein>
    <recommendedName>
        <fullName evidence="5">Exodeoxyribonuclease 7 large subunit</fullName>
        <ecNumber evidence="5">3.1.11.6</ecNumber>
    </recommendedName>
    <alternativeName>
        <fullName evidence="5">Exodeoxyribonuclease VII large subunit</fullName>
        <shortName evidence="5">Exonuclease VII large subunit</shortName>
    </alternativeName>
</protein>